<keyword evidence="5 14" id="KW-0679">Respiratory chain</keyword>
<dbReference type="GO" id="GO:0045271">
    <property type="term" value="C:respiratory chain complex I"/>
    <property type="evidence" value="ECO:0007669"/>
    <property type="project" value="UniProtKB-UniRule"/>
</dbReference>
<evidence type="ECO:0000256" key="2">
    <source>
        <dbReference type="ARBA" id="ARBA00007312"/>
    </source>
</evidence>
<evidence type="ECO:0000256" key="3">
    <source>
        <dbReference type="ARBA" id="ARBA00018192"/>
    </source>
</evidence>
<reference evidence="15" key="1">
    <citation type="submission" date="2021-06" db="EMBL/GenBank/DDBJ databases">
        <authorList>
            <person name="Hodson N. C."/>
            <person name="Mongue J. A."/>
            <person name="Jaron S. K."/>
        </authorList>
    </citation>
    <scope>NUCLEOTIDE SEQUENCE</scope>
</reference>
<dbReference type="InterPro" id="IPR009346">
    <property type="entry name" value="GRIM-19"/>
</dbReference>
<evidence type="ECO:0000256" key="6">
    <source>
        <dbReference type="ARBA" id="ARBA00022692"/>
    </source>
</evidence>
<evidence type="ECO:0000256" key="5">
    <source>
        <dbReference type="ARBA" id="ARBA00022660"/>
    </source>
</evidence>
<name>A0A8J2NMZ5_9HEXA</name>
<dbReference type="EMBL" id="CAJVCH010058876">
    <property type="protein sequence ID" value="CAG7719131.1"/>
    <property type="molecule type" value="Genomic_DNA"/>
</dbReference>
<evidence type="ECO:0000256" key="12">
    <source>
        <dbReference type="ARBA" id="ARBA00045908"/>
    </source>
</evidence>
<evidence type="ECO:0000256" key="11">
    <source>
        <dbReference type="ARBA" id="ARBA00023136"/>
    </source>
</evidence>
<dbReference type="PANTHER" id="PTHR12966">
    <property type="entry name" value="NADH DEHYDROGENASE UBIQUINONE 1 ALPHA SUBCOMPLEX SUBUNIT 13"/>
    <property type="match status" value="1"/>
</dbReference>
<evidence type="ECO:0000256" key="8">
    <source>
        <dbReference type="ARBA" id="ARBA00022982"/>
    </source>
</evidence>
<evidence type="ECO:0000313" key="16">
    <source>
        <dbReference type="Proteomes" id="UP000708208"/>
    </source>
</evidence>
<proteinExistence type="inferred from homology"/>
<organism evidence="15 16">
    <name type="scientific">Allacma fusca</name>
    <dbReference type="NCBI Taxonomy" id="39272"/>
    <lineage>
        <taxon>Eukaryota</taxon>
        <taxon>Metazoa</taxon>
        <taxon>Ecdysozoa</taxon>
        <taxon>Arthropoda</taxon>
        <taxon>Hexapoda</taxon>
        <taxon>Collembola</taxon>
        <taxon>Symphypleona</taxon>
        <taxon>Sminthuridae</taxon>
        <taxon>Allacma</taxon>
    </lineage>
</organism>
<evidence type="ECO:0000256" key="13">
    <source>
        <dbReference type="ARBA" id="ARBA00046797"/>
    </source>
</evidence>
<dbReference type="Pfam" id="PF06212">
    <property type="entry name" value="GRIM-19"/>
    <property type="match status" value="1"/>
</dbReference>
<evidence type="ECO:0000256" key="9">
    <source>
        <dbReference type="ARBA" id="ARBA00022989"/>
    </source>
</evidence>
<keyword evidence="9 14" id="KW-1133">Transmembrane helix</keyword>
<evidence type="ECO:0000256" key="4">
    <source>
        <dbReference type="ARBA" id="ARBA00022448"/>
    </source>
</evidence>
<keyword evidence="16" id="KW-1185">Reference proteome</keyword>
<evidence type="ECO:0000256" key="1">
    <source>
        <dbReference type="ARBA" id="ARBA00004298"/>
    </source>
</evidence>
<keyword evidence="8 14" id="KW-0249">Electron transport</keyword>
<dbReference type="PANTHER" id="PTHR12966:SF0">
    <property type="entry name" value="NADH DEHYDROGENASE [UBIQUINONE] 1 ALPHA SUBCOMPLEX SUBUNIT 13"/>
    <property type="match status" value="1"/>
</dbReference>
<evidence type="ECO:0000313" key="15">
    <source>
        <dbReference type="EMBL" id="CAG7719131.1"/>
    </source>
</evidence>
<evidence type="ECO:0000256" key="7">
    <source>
        <dbReference type="ARBA" id="ARBA00022792"/>
    </source>
</evidence>
<accession>A0A8J2NMZ5</accession>
<evidence type="ECO:0000256" key="14">
    <source>
        <dbReference type="RuleBase" id="RU368034"/>
    </source>
</evidence>
<comment type="caution">
    <text evidence="15">The sequence shown here is derived from an EMBL/GenBank/DDBJ whole genome shotgun (WGS) entry which is preliminary data.</text>
</comment>
<keyword evidence="7 14" id="KW-0999">Mitochondrion inner membrane</keyword>
<protein>
    <recommendedName>
        <fullName evidence="3 14">NADH dehydrogenase [ubiquinone] 1 alpha subcomplex subunit 13</fullName>
    </recommendedName>
</protein>
<dbReference type="OrthoDB" id="3308at2759"/>
<comment type="similarity">
    <text evidence="2 14">Belongs to the complex I NDUFA13 subunit family.</text>
</comment>
<keyword evidence="6 14" id="KW-0812">Transmembrane</keyword>
<dbReference type="AlphaFoldDB" id="A0A8J2NMZ5"/>
<dbReference type="GO" id="GO:0005743">
    <property type="term" value="C:mitochondrial inner membrane"/>
    <property type="evidence" value="ECO:0007669"/>
    <property type="project" value="UniProtKB-SubCell"/>
</dbReference>
<keyword evidence="11 14" id="KW-0472">Membrane</keyword>
<keyword evidence="4 14" id="KW-0813">Transport</keyword>
<dbReference type="Proteomes" id="UP000708208">
    <property type="component" value="Unassembled WGS sequence"/>
</dbReference>
<evidence type="ECO:0000256" key="10">
    <source>
        <dbReference type="ARBA" id="ARBA00023128"/>
    </source>
</evidence>
<comment type="function">
    <text evidence="14">Complex I functions in the transfer of electrons from NADH to the respiratory chain. Accessory subunit of the mitochondrial membrane respiratory chain NADH dehydrogenase (Complex I), that is believed not to be involved in catalysis.</text>
</comment>
<comment type="subunit">
    <text evidence="13">Complex I is composed of 45 different subunits. Interacts with CARD15, but not with CARD4. Interacts with STAT3, but not with STAT1, STAT2 and STAT5A. Interacts with OLFM4.</text>
</comment>
<comment type="function">
    <text evidence="12">Accessory subunit of the mitochondrial membrane respiratory chain NADH dehydrogenase (Complex I), that is believed not to be involved in catalysis. Complex I functions in the transfer of electrons from NADH to the respiratory chain. The immediate electron acceptor for the enzyme is believed to be ubiquinone. Involved in the interferon/all-trans-retinoic acid (IFN/RA) induced cell death. This apoptotic activity is inhibited by interaction with viral IRF1. Prevents the transactivation of STAT3 target genes. May play a role in CARD15-mediated innate mucosal responses and serve to regulate intestinal epithelial cell responses to microbes.</text>
</comment>
<feature type="transmembrane region" description="Helical" evidence="14">
    <location>
        <begin position="36"/>
        <end position="53"/>
    </location>
</feature>
<comment type="subcellular location">
    <subcellularLocation>
        <location evidence="1 14">Mitochondrion inner membrane</location>
        <topology evidence="1 14">Single-pass membrane protein</topology>
        <orientation evidence="1 14">Matrix side</orientation>
    </subcellularLocation>
</comment>
<sequence length="152" mass="18036">MATPTVNIRQDLPPPGGYQPINYKRIPAKTYMSGRTMFLIYAFVQTSACFIWLRGDRKLTQWKVEARSGNMATIPMLQAEKDRAYLKVIRKNRDLETELMKDVPGWEVGTYYGDKIYWTRPDNEWHDITTNEYFVHAYKSDLNYHCNFFKYL</sequence>
<gene>
    <name evidence="15" type="ORF">AFUS01_LOCUS8472</name>
</gene>
<keyword evidence="10 14" id="KW-0496">Mitochondrion</keyword>